<dbReference type="Pfam" id="PF00082">
    <property type="entry name" value="Peptidase_S8"/>
    <property type="match status" value="1"/>
</dbReference>
<dbReference type="InterPro" id="IPR000209">
    <property type="entry name" value="Peptidase_S8/S53_dom"/>
</dbReference>
<dbReference type="SUPFAM" id="SSF49265">
    <property type="entry name" value="Fibronectin type III"/>
    <property type="match status" value="1"/>
</dbReference>
<evidence type="ECO:0000256" key="6">
    <source>
        <dbReference type="ARBA" id="ARBA00022801"/>
    </source>
</evidence>
<reference evidence="12 13" key="1">
    <citation type="submission" date="2016-10" db="EMBL/GenBank/DDBJ databases">
        <authorList>
            <person name="de Groot N.N."/>
        </authorList>
    </citation>
    <scope>NUCLEOTIDE SEQUENCE [LARGE SCALE GENOMIC DNA]</scope>
    <source>
        <strain evidence="12 13">DSM 22012</strain>
    </source>
</reference>
<dbReference type="Proteomes" id="UP000236745">
    <property type="component" value="Unassembled WGS sequence"/>
</dbReference>
<dbReference type="Gene3D" id="3.40.50.200">
    <property type="entry name" value="Peptidase S8/S53 domain"/>
    <property type="match status" value="1"/>
</dbReference>
<evidence type="ECO:0000256" key="7">
    <source>
        <dbReference type="ARBA" id="ARBA00022825"/>
    </source>
</evidence>
<evidence type="ECO:0000259" key="11">
    <source>
        <dbReference type="PROSITE" id="PS50853"/>
    </source>
</evidence>
<dbReference type="PRINTS" id="PR00723">
    <property type="entry name" value="SUBTILISIN"/>
</dbReference>
<dbReference type="PROSITE" id="PS00138">
    <property type="entry name" value="SUBTILASE_SER"/>
    <property type="match status" value="1"/>
</dbReference>
<dbReference type="InterPro" id="IPR022398">
    <property type="entry name" value="Peptidase_S8_His-AS"/>
</dbReference>
<dbReference type="SUPFAM" id="SSF52743">
    <property type="entry name" value="Subtilisin-like"/>
    <property type="match status" value="1"/>
</dbReference>
<evidence type="ECO:0000313" key="12">
    <source>
        <dbReference type="EMBL" id="SEG24457.1"/>
    </source>
</evidence>
<dbReference type="PROSITE" id="PS51892">
    <property type="entry name" value="SUBTILASE"/>
    <property type="match status" value="1"/>
</dbReference>
<keyword evidence="3" id="KW-0964">Secreted</keyword>
<dbReference type="PANTHER" id="PTHR43806">
    <property type="entry name" value="PEPTIDASE S8"/>
    <property type="match status" value="1"/>
</dbReference>
<dbReference type="CDD" id="cd00063">
    <property type="entry name" value="FN3"/>
    <property type="match status" value="1"/>
</dbReference>
<dbReference type="GO" id="GO:0004252">
    <property type="term" value="F:serine-type endopeptidase activity"/>
    <property type="evidence" value="ECO:0007669"/>
    <property type="project" value="UniProtKB-UniRule"/>
</dbReference>
<comment type="subcellular location">
    <subcellularLocation>
        <location evidence="1">Secreted</location>
    </subcellularLocation>
</comment>
<protein>
    <submittedName>
        <fullName evidence="12">Serine protease</fullName>
    </submittedName>
</protein>
<dbReference type="InterPro" id="IPR015500">
    <property type="entry name" value="Peptidase_S8_subtilisin-rel"/>
</dbReference>
<keyword evidence="7 9" id="KW-0720">Serine protease</keyword>
<evidence type="ECO:0000313" key="13">
    <source>
        <dbReference type="Proteomes" id="UP000236745"/>
    </source>
</evidence>
<feature type="active site" description="Charge relay system" evidence="9">
    <location>
        <position position="259"/>
    </location>
</feature>
<gene>
    <name evidence="12" type="ORF">SAMN05444390_1011799</name>
</gene>
<feature type="region of interest" description="Disordered" evidence="10">
    <location>
        <begin position="601"/>
        <end position="628"/>
    </location>
</feature>
<evidence type="ECO:0000256" key="10">
    <source>
        <dbReference type="SAM" id="MobiDB-lite"/>
    </source>
</evidence>
<dbReference type="SMART" id="SM00060">
    <property type="entry name" value="FN3"/>
    <property type="match status" value="1"/>
</dbReference>
<evidence type="ECO:0000256" key="5">
    <source>
        <dbReference type="ARBA" id="ARBA00022729"/>
    </source>
</evidence>
<organism evidence="12 13">
    <name type="scientific">Marinobacterium lutimaris</name>
    <dbReference type="NCBI Taxonomy" id="568106"/>
    <lineage>
        <taxon>Bacteria</taxon>
        <taxon>Pseudomonadati</taxon>
        <taxon>Pseudomonadota</taxon>
        <taxon>Gammaproteobacteria</taxon>
        <taxon>Oceanospirillales</taxon>
        <taxon>Oceanospirillaceae</taxon>
        <taxon>Marinobacterium</taxon>
    </lineage>
</organism>
<dbReference type="PROSITE" id="PS50853">
    <property type="entry name" value="FN3"/>
    <property type="match status" value="1"/>
</dbReference>
<dbReference type="PANTHER" id="PTHR43806:SF11">
    <property type="entry name" value="CEREVISIN-RELATED"/>
    <property type="match status" value="1"/>
</dbReference>
<feature type="domain" description="Fibronectin type-III" evidence="11">
    <location>
        <begin position="513"/>
        <end position="603"/>
    </location>
</feature>
<dbReference type="InterPro" id="IPR013783">
    <property type="entry name" value="Ig-like_fold"/>
</dbReference>
<evidence type="ECO:0000256" key="4">
    <source>
        <dbReference type="ARBA" id="ARBA00022670"/>
    </source>
</evidence>
<comment type="similarity">
    <text evidence="2 9">Belongs to the peptidase S8 family.</text>
</comment>
<dbReference type="InterPro" id="IPR003961">
    <property type="entry name" value="FN3_dom"/>
</dbReference>
<keyword evidence="8" id="KW-0865">Zymogen</keyword>
<accession>A0A1H5YLS8</accession>
<keyword evidence="6 9" id="KW-0378">Hydrolase</keyword>
<dbReference type="FunFam" id="3.40.50.200:FF:000022">
    <property type="entry name" value="Extracellular protease"/>
    <property type="match status" value="1"/>
</dbReference>
<dbReference type="InterPro" id="IPR036852">
    <property type="entry name" value="Peptidase_S8/S53_dom_sf"/>
</dbReference>
<evidence type="ECO:0000256" key="1">
    <source>
        <dbReference type="ARBA" id="ARBA00004613"/>
    </source>
</evidence>
<dbReference type="InterPro" id="IPR050131">
    <property type="entry name" value="Peptidase_S8_subtilisin-like"/>
</dbReference>
<dbReference type="Gene3D" id="2.60.40.10">
    <property type="entry name" value="Immunoglobulins"/>
    <property type="match status" value="1"/>
</dbReference>
<sequence length="628" mass="65047">MRPVFSWIAASKSAVSKAVLARVTAPRVIVPRMIAPKVIVPGAAALVLGISPLMAETALAAQPHNRTDQLIVRFDDQWTRGKAKARGLSEIVGKELIYVRETSLGSTIYKLPSRESLPQVTGYAKALMATSGVRYAAADEMMFANEALADPPAEGILLSDGSPVYQLQWHYFGSAGMDAPGAWAQLDSNDHEVRVAVIDTGYTEHADLAANLLSGVDMVHDPDISNDGDGRDQDARDPGDWTTRNYCYLGSLPSDSSWHGTHVAGTLAAVTNNGKGVAGIGYNLIKVVPVRALGQCGGYASDIADAIRWAAGYDVEGVSNIDQPVQVINMSLGGSGACKPDSEYQLAINDAVKANTTVVVAAGNSNADAANYSPASCANVISVAATGRTGDRAYYSNFGEVVDLAAPGGDKSTDASAGVLSTLNEGLTSPGLDTYAFYQGTSMAAPHAAAVAALLYIKDPGITPAEVEAVLKASARNFPGNCTLCGDGLLTAGNALTLAGGGTIAPEPAPPQAPTNLGFGAVGDGSITLSWSDQSDNETGFRLERAQLNRKNKWSGYSLVAEIDAVAYEDSGLDGTYKYRVQAYNSVGDSAWNYSSEVTVAPAATGGDSGGGSGDGSSTCKGNGPKCR</sequence>
<keyword evidence="13" id="KW-1185">Reference proteome</keyword>
<keyword evidence="5" id="KW-0732">Signal</keyword>
<dbReference type="CDD" id="cd07496">
    <property type="entry name" value="Peptidases_S8_13"/>
    <property type="match status" value="1"/>
</dbReference>
<dbReference type="InterPro" id="IPR034176">
    <property type="entry name" value="Peptidases_S8_13"/>
</dbReference>
<evidence type="ECO:0000256" key="2">
    <source>
        <dbReference type="ARBA" id="ARBA00011073"/>
    </source>
</evidence>
<keyword evidence="4 9" id="KW-0645">Protease</keyword>
<dbReference type="AlphaFoldDB" id="A0A1H5YLS8"/>
<evidence type="ECO:0000256" key="3">
    <source>
        <dbReference type="ARBA" id="ARBA00022525"/>
    </source>
</evidence>
<dbReference type="InterPro" id="IPR036116">
    <property type="entry name" value="FN3_sf"/>
</dbReference>
<dbReference type="GO" id="GO:0005576">
    <property type="term" value="C:extracellular region"/>
    <property type="evidence" value="ECO:0007669"/>
    <property type="project" value="UniProtKB-SubCell"/>
</dbReference>
<evidence type="ECO:0000256" key="8">
    <source>
        <dbReference type="ARBA" id="ARBA00023145"/>
    </source>
</evidence>
<dbReference type="EMBL" id="FNVQ01000001">
    <property type="protein sequence ID" value="SEG24457.1"/>
    <property type="molecule type" value="Genomic_DNA"/>
</dbReference>
<proteinExistence type="inferred from homology"/>
<feature type="active site" description="Charge relay system" evidence="9">
    <location>
        <position position="199"/>
    </location>
</feature>
<dbReference type="InterPro" id="IPR023828">
    <property type="entry name" value="Peptidase_S8_Ser-AS"/>
</dbReference>
<evidence type="ECO:0000256" key="9">
    <source>
        <dbReference type="PROSITE-ProRule" id="PRU01240"/>
    </source>
</evidence>
<feature type="active site" description="Charge relay system" evidence="9">
    <location>
        <position position="442"/>
    </location>
</feature>
<dbReference type="PROSITE" id="PS00137">
    <property type="entry name" value="SUBTILASE_HIS"/>
    <property type="match status" value="1"/>
</dbReference>
<dbReference type="GO" id="GO:0006508">
    <property type="term" value="P:proteolysis"/>
    <property type="evidence" value="ECO:0007669"/>
    <property type="project" value="UniProtKB-KW"/>
</dbReference>
<name>A0A1H5YLS8_9GAMM</name>